<protein>
    <recommendedName>
        <fullName evidence="5">DUF3188 domain-containing protein</fullName>
    </recommendedName>
</protein>
<keyword evidence="2" id="KW-0472">Membrane</keyword>
<accession>A0A7K1UL76</accession>
<keyword evidence="4" id="KW-1185">Reference proteome</keyword>
<dbReference type="EMBL" id="WRPM01000095">
    <property type="protein sequence ID" value="MVT27247.1"/>
    <property type="molecule type" value="Genomic_DNA"/>
</dbReference>
<evidence type="ECO:0000256" key="2">
    <source>
        <dbReference type="SAM" id="Phobius"/>
    </source>
</evidence>
<sequence>MSQQPAFDPWTSGTRAYRVALIVGMAATFLGIIAVIAAAPAESTALRNAGMGLIGAGILSHLTGIGLRRRQAAQILRDRKNQENQPGTRRSRQGAAGSE</sequence>
<proteinExistence type="predicted"/>
<evidence type="ECO:0000313" key="3">
    <source>
        <dbReference type="EMBL" id="MVT27247.1"/>
    </source>
</evidence>
<organism evidence="3 4">
    <name type="scientific">Nesterenkonia alkaliphila</name>
    <dbReference type="NCBI Taxonomy" id="1463631"/>
    <lineage>
        <taxon>Bacteria</taxon>
        <taxon>Bacillati</taxon>
        <taxon>Actinomycetota</taxon>
        <taxon>Actinomycetes</taxon>
        <taxon>Micrococcales</taxon>
        <taxon>Micrococcaceae</taxon>
        <taxon>Nesterenkonia</taxon>
    </lineage>
</organism>
<evidence type="ECO:0000313" key="4">
    <source>
        <dbReference type="Proteomes" id="UP000460157"/>
    </source>
</evidence>
<gene>
    <name evidence="3" type="ORF">GNZ21_12945</name>
</gene>
<dbReference type="AlphaFoldDB" id="A0A7K1UL76"/>
<reference evidence="3 4" key="1">
    <citation type="submission" date="2019-12" db="EMBL/GenBank/DDBJ databases">
        <title>Nesterenkonia muleiensis sp. nov., a novel actinobacterium isolated from sap of Populus euphratica.</title>
        <authorList>
            <person name="Wang R."/>
        </authorList>
    </citation>
    <scope>NUCLEOTIDE SEQUENCE [LARGE SCALE GENOMIC DNA]</scope>
    <source>
        <strain evidence="3 4">F10</strain>
    </source>
</reference>
<name>A0A7K1UL76_9MICC</name>
<comment type="caution">
    <text evidence="3">The sequence shown here is derived from an EMBL/GenBank/DDBJ whole genome shotgun (WGS) entry which is preliminary data.</text>
</comment>
<feature type="region of interest" description="Disordered" evidence="1">
    <location>
        <begin position="76"/>
        <end position="99"/>
    </location>
</feature>
<keyword evidence="2" id="KW-0812">Transmembrane</keyword>
<evidence type="ECO:0008006" key="5">
    <source>
        <dbReference type="Google" id="ProtNLM"/>
    </source>
</evidence>
<dbReference type="RefSeq" id="WP_157325005.1">
    <property type="nucleotide sequence ID" value="NZ_BMFX01000002.1"/>
</dbReference>
<dbReference type="OrthoDB" id="4965424at2"/>
<keyword evidence="2" id="KW-1133">Transmembrane helix</keyword>
<dbReference type="Proteomes" id="UP000460157">
    <property type="component" value="Unassembled WGS sequence"/>
</dbReference>
<feature type="transmembrane region" description="Helical" evidence="2">
    <location>
        <begin position="20"/>
        <end position="39"/>
    </location>
</feature>
<feature type="transmembrane region" description="Helical" evidence="2">
    <location>
        <begin position="45"/>
        <end position="67"/>
    </location>
</feature>
<evidence type="ECO:0000256" key="1">
    <source>
        <dbReference type="SAM" id="MobiDB-lite"/>
    </source>
</evidence>